<evidence type="ECO:0000256" key="1">
    <source>
        <dbReference type="ARBA" id="ARBA00022614"/>
    </source>
</evidence>
<evidence type="ECO:0000259" key="3">
    <source>
        <dbReference type="Pfam" id="PF23598"/>
    </source>
</evidence>
<dbReference type="Pfam" id="PF23598">
    <property type="entry name" value="LRR_14"/>
    <property type="match status" value="2"/>
</dbReference>
<gene>
    <name evidence="4" type="primary">RPM1_9</name>
    <name evidence="4" type="ORF">CFP56_022532</name>
</gene>
<dbReference type="InterPro" id="IPR055414">
    <property type="entry name" value="LRR_R13L4/SHOC2-like"/>
</dbReference>
<dbReference type="AlphaFoldDB" id="A0AAW0KD00"/>
<dbReference type="SMART" id="SM00369">
    <property type="entry name" value="LRR_TYP"/>
    <property type="match status" value="4"/>
</dbReference>
<dbReference type="PANTHER" id="PTHR47186">
    <property type="entry name" value="LEUCINE-RICH REPEAT-CONTAINING PROTEIN 57"/>
    <property type="match status" value="1"/>
</dbReference>
<name>A0AAW0KD00_QUESU</name>
<dbReference type="SUPFAM" id="SSF52047">
    <property type="entry name" value="RNI-like"/>
    <property type="match status" value="1"/>
</dbReference>
<proteinExistence type="predicted"/>
<dbReference type="Gene3D" id="3.80.10.10">
    <property type="entry name" value="Ribonuclease Inhibitor"/>
    <property type="match status" value="2"/>
</dbReference>
<evidence type="ECO:0000313" key="4">
    <source>
        <dbReference type="EMBL" id="KAK7836413.1"/>
    </source>
</evidence>
<dbReference type="InterPro" id="IPR032675">
    <property type="entry name" value="LRR_dom_sf"/>
</dbReference>
<reference evidence="4 5" key="1">
    <citation type="journal article" date="2018" name="Sci. Data">
        <title>The draft genome sequence of cork oak.</title>
        <authorList>
            <person name="Ramos A.M."/>
            <person name="Usie A."/>
            <person name="Barbosa P."/>
            <person name="Barros P.M."/>
            <person name="Capote T."/>
            <person name="Chaves I."/>
            <person name="Simoes F."/>
            <person name="Abreu I."/>
            <person name="Carrasquinho I."/>
            <person name="Faro C."/>
            <person name="Guimaraes J.B."/>
            <person name="Mendonca D."/>
            <person name="Nobrega F."/>
            <person name="Rodrigues L."/>
            <person name="Saibo N.J.M."/>
            <person name="Varela M.C."/>
            <person name="Egas C."/>
            <person name="Matos J."/>
            <person name="Miguel C.M."/>
            <person name="Oliveira M.M."/>
            <person name="Ricardo C.P."/>
            <person name="Goncalves S."/>
        </authorList>
    </citation>
    <scope>NUCLEOTIDE SEQUENCE [LARGE SCALE GENOMIC DNA]</scope>
    <source>
        <strain evidence="5">cv. HL8</strain>
    </source>
</reference>
<accession>A0AAW0KD00</accession>
<dbReference type="Proteomes" id="UP000237347">
    <property type="component" value="Unassembled WGS sequence"/>
</dbReference>
<comment type="caution">
    <text evidence="4">The sequence shown here is derived from an EMBL/GenBank/DDBJ whole genome shotgun (WGS) entry which is preliminary data.</text>
</comment>
<keyword evidence="2" id="KW-0677">Repeat</keyword>
<dbReference type="InterPro" id="IPR003591">
    <property type="entry name" value="Leu-rich_rpt_typical-subtyp"/>
</dbReference>
<dbReference type="PANTHER" id="PTHR47186:SF57">
    <property type="entry name" value="OS02G0478300 PROTEIN"/>
    <property type="match status" value="1"/>
</dbReference>
<keyword evidence="1" id="KW-0433">Leucine-rich repeat</keyword>
<evidence type="ECO:0000256" key="2">
    <source>
        <dbReference type="ARBA" id="ARBA00022737"/>
    </source>
</evidence>
<feature type="domain" description="Disease resistance R13L4/SHOC-2-like LRR" evidence="3">
    <location>
        <begin position="440"/>
        <end position="521"/>
    </location>
</feature>
<dbReference type="SUPFAM" id="SSF52058">
    <property type="entry name" value="L domain-like"/>
    <property type="match status" value="1"/>
</dbReference>
<evidence type="ECO:0000313" key="5">
    <source>
        <dbReference type="Proteomes" id="UP000237347"/>
    </source>
</evidence>
<sequence length="529" mass="60680">MHDILRELALSISVKEKFGVVHDGEEEMKECRARRISIHKTDGELKSFTSMSKIRSFLVFNKTLKALPLGSKMLRVLDLEDAPIDELPDEVFKLFNLRYLNLKRTLLKKLPNAIGRLLNLQTLDLTDTQIETLPRGIGKLQNLRHLLMFRYTGNWNDFLYYIGMQAPSNFARLKNLQAVCSIEANDDLIRQIQSMTQLTSIGISNLKAVHEKDLCISIQNMRLLKILSITVTNEEETLRMDALSSPPPNLQKLNLTGKLEKVPQWFRSLQSLTYLNLHWSRLEEDLLPHIAALPHLGLLHLNNAYVGKQLCFSTGFLKLKELQIRNSPQLNEIIIEKGVMPNLKSLYIISCMELKTVPKGIEYLQNLQQLYLKSVSMELKNHIEGEGSVDFPEVQHIPNIYIWVRHQTATKIQKINGKSRAPYQRGSKDMTLRTLPLGSKMLRVLDLEDASIDELPNEVFKLFNLRYLNLRRTLLKKLPNSIGGLLNLQTLDIVDTQIETLPRGIGKLQNLRHLIMHRYTGIGMTSDII</sequence>
<dbReference type="EMBL" id="PKMF04000354">
    <property type="protein sequence ID" value="KAK7836413.1"/>
    <property type="molecule type" value="Genomic_DNA"/>
</dbReference>
<keyword evidence="5" id="KW-1185">Reference proteome</keyword>
<feature type="domain" description="Disease resistance R13L4/SHOC-2-like LRR" evidence="3">
    <location>
        <begin position="53"/>
        <end position="372"/>
    </location>
</feature>
<protein>
    <submittedName>
        <fullName evidence="4">Disease resistance protein rpm1</fullName>
    </submittedName>
</protein>
<organism evidence="4 5">
    <name type="scientific">Quercus suber</name>
    <name type="common">Cork oak</name>
    <dbReference type="NCBI Taxonomy" id="58331"/>
    <lineage>
        <taxon>Eukaryota</taxon>
        <taxon>Viridiplantae</taxon>
        <taxon>Streptophyta</taxon>
        <taxon>Embryophyta</taxon>
        <taxon>Tracheophyta</taxon>
        <taxon>Spermatophyta</taxon>
        <taxon>Magnoliopsida</taxon>
        <taxon>eudicotyledons</taxon>
        <taxon>Gunneridae</taxon>
        <taxon>Pentapetalae</taxon>
        <taxon>rosids</taxon>
        <taxon>fabids</taxon>
        <taxon>Fagales</taxon>
        <taxon>Fagaceae</taxon>
        <taxon>Quercus</taxon>
    </lineage>
</organism>